<protein>
    <submittedName>
        <fullName evidence="1">Uncharacterized protein</fullName>
    </submittedName>
</protein>
<dbReference type="AlphaFoldDB" id="A0AAV2NJB6"/>
<sequence length="74" mass="8065">MRTTVRYAGAPVPEKVLKTRRHELNLNGGLSDLERKTDGMQYAALSPRLSFSAAMAANGENAKDMLDGDRNGTK</sequence>
<name>A0AAV2NJB6_9HYME</name>
<gene>
    <name evidence="1" type="ORF">LPLAT_LOCUS5954</name>
</gene>
<keyword evidence="2" id="KW-1185">Reference proteome</keyword>
<accession>A0AAV2NJB6</accession>
<evidence type="ECO:0000313" key="2">
    <source>
        <dbReference type="Proteomes" id="UP001497644"/>
    </source>
</evidence>
<proteinExistence type="predicted"/>
<organism evidence="1 2">
    <name type="scientific">Lasius platythorax</name>
    <dbReference type="NCBI Taxonomy" id="488582"/>
    <lineage>
        <taxon>Eukaryota</taxon>
        <taxon>Metazoa</taxon>
        <taxon>Ecdysozoa</taxon>
        <taxon>Arthropoda</taxon>
        <taxon>Hexapoda</taxon>
        <taxon>Insecta</taxon>
        <taxon>Pterygota</taxon>
        <taxon>Neoptera</taxon>
        <taxon>Endopterygota</taxon>
        <taxon>Hymenoptera</taxon>
        <taxon>Apocrita</taxon>
        <taxon>Aculeata</taxon>
        <taxon>Formicoidea</taxon>
        <taxon>Formicidae</taxon>
        <taxon>Formicinae</taxon>
        <taxon>Lasius</taxon>
        <taxon>Lasius</taxon>
    </lineage>
</organism>
<dbReference type="Proteomes" id="UP001497644">
    <property type="component" value="Chromosome 2"/>
</dbReference>
<evidence type="ECO:0000313" key="1">
    <source>
        <dbReference type="EMBL" id="CAL1679835.1"/>
    </source>
</evidence>
<reference evidence="1" key="1">
    <citation type="submission" date="2024-04" db="EMBL/GenBank/DDBJ databases">
        <authorList>
            <consortium name="Molecular Ecology Group"/>
        </authorList>
    </citation>
    <scope>NUCLEOTIDE SEQUENCE</scope>
</reference>
<dbReference type="EMBL" id="OZ034825">
    <property type="protein sequence ID" value="CAL1679835.1"/>
    <property type="molecule type" value="Genomic_DNA"/>
</dbReference>